<sequence>MLALEFLAEVGEPIVILCIWGGEDCRNLSNEKIFRSFQVSWQEFIQRAPIDMTAELIERIVTANKITRLSSYVEAGCFNSHDRKQNMNKYAGEVYRDVFIFISQKKETEAS</sequence>
<name>A0ACB9ZNJ7_CATRO</name>
<comment type="caution">
    <text evidence="1">The sequence shown here is derived from an EMBL/GenBank/DDBJ whole genome shotgun (WGS) entry which is preliminary data.</text>
</comment>
<dbReference type="EMBL" id="CM044708">
    <property type="protein sequence ID" value="KAI5648841.1"/>
    <property type="molecule type" value="Genomic_DNA"/>
</dbReference>
<reference evidence="2" key="1">
    <citation type="journal article" date="2023" name="Nat. Plants">
        <title>Single-cell RNA sequencing provides a high-resolution roadmap for understanding the multicellular compartmentation of specialized metabolism.</title>
        <authorList>
            <person name="Sun S."/>
            <person name="Shen X."/>
            <person name="Li Y."/>
            <person name="Li Y."/>
            <person name="Wang S."/>
            <person name="Li R."/>
            <person name="Zhang H."/>
            <person name="Shen G."/>
            <person name="Guo B."/>
            <person name="Wei J."/>
            <person name="Xu J."/>
            <person name="St-Pierre B."/>
            <person name="Chen S."/>
            <person name="Sun C."/>
        </authorList>
    </citation>
    <scope>NUCLEOTIDE SEQUENCE [LARGE SCALE GENOMIC DNA]</scope>
</reference>
<evidence type="ECO:0000313" key="2">
    <source>
        <dbReference type="Proteomes" id="UP001060085"/>
    </source>
</evidence>
<keyword evidence="2" id="KW-1185">Reference proteome</keyword>
<evidence type="ECO:0000313" key="1">
    <source>
        <dbReference type="EMBL" id="KAI5648841.1"/>
    </source>
</evidence>
<gene>
    <name evidence="1" type="ORF">M9H77_34846</name>
</gene>
<proteinExistence type="predicted"/>
<protein>
    <submittedName>
        <fullName evidence="1">Uncharacterized protein</fullName>
    </submittedName>
</protein>
<dbReference type="Proteomes" id="UP001060085">
    <property type="component" value="Linkage Group LG08"/>
</dbReference>
<organism evidence="1 2">
    <name type="scientific">Catharanthus roseus</name>
    <name type="common">Madagascar periwinkle</name>
    <name type="synonym">Vinca rosea</name>
    <dbReference type="NCBI Taxonomy" id="4058"/>
    <lineage>
        <taxon>Eukaryota</taxon>
        <taxon>Viridiplantae</taxon>
        <taxon>Streptophyta</taxon>
        <taxon>Embryophyta</taxon>
        <taxon>Tracheophyta</taxon>
        <taxon>Spermatophyta</taxon>
        <taxon>Magnoliopsida</taxon>
        <taxon>eudicotyledons</taxon>
        <taxon>Gunneridae</taxon>
        <taxon>Pentapetalae</taxon>
        <taxon>asterids</taxon>
        <taxon>lamiids</taxon>
        <taxon>Gentianales</taxon>
        <taxon>Apocynaceae</taxon>
        <taxon>Rauvolfioideae</taxon>
        <taxon>Vinceae</taxon>
        <taxon>Catharanthinae</taxon>
        <taxon>Catharanthus</taxon>
    </lineage>
</organism>
<accession>A0ACB9ZNJ7</accession>